<dbReference type="RefSeq" id="XP_024406269.1">
    <property type="nucleotide sequence ID" value="XM_024549030.1"/>
</dbReference>
<name>A0A2P4ZWV0_9HYPO</name>
<keyword evidence="9" id="KW-1185">Reference proteome</keyword>
<evidence type="ECO:0000256" key="2">
    <source>
        <dbReference type="ARBA" id="ARBA00022618"/>
    </source>
</evidence>
<dbReference type="InterPro" id="IPR051374">
    <property type="entry name" value="Ataxin-10/CTR86_families"/>
</dbReference>
<evidence type="ECO:0000259" key="7">
    <source>
        <dbReference type="Pfam" id="PF09759"/>
    </source>
</evidence>
<dbReference type="Pfam" id="PF09759">
    <property type="entry name" value="Atx10homo_assoc"/>
    <property type="match status" value="1"/>
</dbReference>
<reference evidence="8 9" key="1">
    <citation type="journal article" date="2016" name="Genome Announc.">
        <title>Draft Whole-Genome Sequence of Trichoderma gamsii T6085, a Promising Biocontrol Agent of Fusarium Head Blight on Wheat.</title>
        <authorList>
            <person name="Baroncelli R."/>
            <person name="Zapparata A."/>
            <person name="Piaggeschi G."/>
            <person name="Sarrocco S."/>
            <person name="Vannacci G."/>
        </authorList>
    </citation>
    <scope>NUCLEOTIDE SEQUENCE [LARGE SCALE GENOMIC DNA]</scope>
    <source>
        <strain evidence="8 9">T6085</strain>
    </source>
</reference>
<dbReference type="AlphaFoldDB" id="A0A2P4ZWV0"/>
<dbReference type="PANTHER" id="PTHR13255:SF0">
    <property type="entry name" value="ATAXIN-10"/>
    <property type="match status" value="1"/>
</dbReference>
<comment type="caution">
    <text evidence="8">The sequence shown here is derived from an EMBL/GenBank/DDBJ whole genome shotgun (WGS) entry which is preliminary data.</text>
</comment>
<dbReference type="PANTHER" id="PTHR13255">
    <property type="entry name" value="ATAXIN-10"/>
    <property type="match status" value="1"/>
</dbReference>
<evidence type="ECO:0000256" key="3">
    <source>
        <dbReference type="ARBA" id="ARBA00023306"/>
    </source>
</evidence>
<dbReference type="Proteomes" id="UP000054821">
    <property type="component" value="Unassembled WGS sequence"/>
</dbReference>
<dbReference type="EMBL" id="JPDN02000006">
    <property type="protein sequence ID" value="PON28775.1"/>
    <property type="molecule type" value="Genomic_DNA"/>
</dbReference>
<evidence type="ECO:0000313" key="9">
    <source>
        <dbReference type="Proteomes" id="UP000054821"/>
    </source>
</evidence>
<evidence type="ECO:0000313" key="8">
    <source>
        <dbReference type="EMBL" id="PON28775.1"/>
    </source>
</evidence>
<keyword evidence="3" id="KW-0131">Cell cycle</keyword>
<feature type="region of interest" description="Disordered" evidence="6">
    <location>
        <begin position="581"/>
        <end position="624"/>
    </location>
</feature>
<evidence type="ECO:0000256" key="6">
    <source>
        <dbReference type="SAM" id="MobiDB-lite"/>
    </source>
</evidence>
<evidence type="ECO:0000256" key="4">
    <source>
        <dbReference type="ARBA" id="ARBA00044746"/>
    </source>
</evidence>
<gene>
    <name evidence="8" type="ORF">TGAM01_v202622</name>
</gene>
<dbReference type="InterPro" id="IPR019156">
    <property type="entry name" value="Ataxin-10_domain"/>
</dbReference>
<dbReference type="GeneID" id="29985148"/>
<organism evidence="8 9">
    <name type="scientific">Trichoderma gamsii</name>
    <dbReference type="NCBI Taxonomy" id="398673"/>
    <lineage>
        <taxon>Eukaryota</taxon>
        <taxon>Fungi</taxon>
        <taxon>Dikarya</taxon>
        <taxon>Ascomycota</taxon>
        <taxon>Pezizomycotina</taxon>
        <taxon>Sordariomycetes</taxon>
        <taxon>Hypocreomycetidae</taxon>
        <taxon>Hypocreales</taxon>
        <taxon>Hypocreaceae</taxon>
        <taxon>Trichoderma</taxon>
    </lineage>
</organism>
<dbReference type="GO" id="GO:0051301">
    <property type="term" value="P:cell division"/>
    <property type="evidence" value="ECO:0007669"/>
    <property type="project" value="UniProtKB-KW"/>
</dbReference>
<proteinExistence type="inferred from homology"/>
<sequence length="795" mass="88716">MRMTETVDINDTTILGQDVVAAPSQDNGSEVSNETIEERCFSAALVCLEGHFTQSPPMGPQTTARVSSMISKTLEKTHTLRKAREALARNVAIWIWLTRIFAAAIPSLTSRSVGPLSALNDPNKGVSPQESTALIVLNHVSVKEDLGTLIKLMHIARNLLVNAEPEVPQDICAAVHFDQMVYQTIILCVNVTSKGYDGEILDEAQRVKLTDITELYKKLLVTSLQQVHNWTAKHDRNKMSFWFDVLFDDDGALSGSEEIMSDGSGFRPDAAKHQVQHWLDRNSKMCDTARKLLKDYVQNHADKPPGNLAPIRPLAWNWLPDVPADSPVDVQEGNEKTIPVWNVDETDKFEQDRLYGRVSREIDTWWLRARDPNYEDWVVGMPSVEMFLALDCGKSLLRELLVFIAVWDKDEQSLIFQVTTQIVEAIHHSALVPYAWNSLRIPKDIISPAQTVLLRLVNHMLRARATSTTIQDPKDHTKDLKLVHFFFSFFRSRIVPECAALMHLQAQIREENRDPSEFPVDSWDMERAKDGLAQYLEFLTTAAEMVDMRPHLIEWQAIYDLITVLSSLEAAVPKKPMVEVPKRAPTAEATSNANGSNSDLMVERPYSTGNENAPPSPPPPPLQEPAHKFPWSGIKGQIFTIIATLLQPPPGQSSPGNAQVQMQMMKYNGIVPLLNCCAYDDHNPFAKERVTICLKWLLDGCEAANNFFRELVSMAPQPNLRPPPGGTTVSTIRVDGVQGEVKVQVRSNTAAPLPDRSTSSTDELLEKAAELKLGLNQTKKSGGGGRSSIEEDFMA</sequence>
<evidence type="ECO:0000256" key="1">
    <source>
        <dbReference type="ARBA" id="ARBA00008384"/>
    </source>
</evidence>
<keyword evidence="2" id="KW-0132">Cell division</keyword>
<feature type="compositionally biased region" description="Polar residues" evidence="6">
    <location>
        <begin position="588"/>
        <end position="599"/>
    </location>
</feature>
<comment type="similarity">
    <text evidence="1">Belongs to the ataxin-10 family.</text>
</comment>
<feature type="region of interest" description="Disordered" evidence="6">
    <location>
        <begin position="775"/>
        <end position="795"/>
    </location>
</feature>
<accession>A0A2P4ZWV0</accession>
<dbReference type="GO" id="GO:0005829">
    <property type="term" value="C:cytosol"/>
    <property type="evidence" value="ECO:0007669"/>
    <property type="project" value="TreeGrafter"/>
</dbReference>
<protein>
    <recommendedName>
        <fullName evidence="5">Ataxin-10 homolog</fullName>
    </recommendedName>
</protein>
<evidence type="ECO:0000256" key="5">
    <source>
        <dbReference type="ARBA" id="ARBA00044801"/>
    </source>
</evidence>
<feature type="compositionally biased region" description="Pro residues" evidence="6">
    <location>
        <begin position="614"/>
        <end position="623"/>
    </location>
</feature>
<comment type="function">
    <text evidence="4">May play a role in the regulation of cytokinesis.</text>
</comment>
<feature type="domain" description="Ataxin-10" evidence="7">
    <location>
        <begin position="657"/>
        <end position="712"/>
    </location>
</feature>
<dbReference type="STRING" id="398673.A0A2P4ZWV0"/>